<evidence type="ECO:0000313" key="2">
    <source>
        <dbReference type="EMBL" id="KAK4294762.1"/>
    </source>
</evidence>
<name>A0AAE1NSZ0_9EUCA</name>
<comment type="caution">
    <text evidence="2">The sequence shown here is derived from an EMBL/GenBank/DDBJ whole genome shotgun (WGS) entry which is preliminary data.</text>
</comment>
<protein>
    <submittedName>
        <fullName evidence="2">Uncharacterized protein</fullName>
    </submittedName>
</protein>
<dbReference type="Proteomes" id="UP001292094">
    <property type="component" value="Unassembled WGS sequence"/>
</dbReference>
<evidence type="ECO:0000313" key="3">
    <source>
        <dbReference type="Proteomes" id="UP001292094"/>
    </source>
</evidence>
<dbReference type="EMBL" id="JAWZYT010004205">
    <property type="protein sequence ID" value="KAK4294762.1"/>
    <property type="molecule type" value="Genomic_DNA"/>
</dbReference>
<feature type="compositionally biased region" description="Basic residues" evidence="1">
    <location>
        <begin position="1"/>
        <end position="11"/>
    </location>
</feature>
<feature type="compositionally biased region" description="Basic and acidic residues" evidence="1">
    <location>
        <begin position="136"/>
        <end position="150"/>
    </location>
</feature>
<evidence type="ECO:0000256" key="1">
    <source>
        <dbReference type="SAM" id="MobiDB-lite"/>
    </source>
</evidence>
<reference evidence="2" key="1">
    <citation type="submission" date="2023-11" db="EMBL/GenBank/DDBJ databases">
        <title>Genome assemblies of two species of porcelain crab, Petrolisthes cinctipes and Petrolisthes manimaculis (Anomura: Porcellanidae).</title>
        <authorList>
            <person name="Angst P."/>
        </authorList>
    </citation>
    <scope>NUCLEOTIDE SEQUENCE</scope>
    <source>
        <strain evidence="2">PB745_02</strain>
        <tissue evidence="2">Gill</tissue>
    </source>
</reference>
<dbReference type="AlphaFoldDB" id="A0AAE1NSZ0"/>
<feature type="compositionally biased region" description="Polar residues" evidence="1">
    <location>
        <begin position="57"/>
        <end position="67"/>
    </location>
</feature>
<organism evidence="2 3">
    <name type="scientific">Petrolisthes manimaculis</name>
    <dbReference type="NCBI Taxonomy" id="1843537"/>
    <lineage>
        <taxon>Eukaryota</taxon>
        <taxon>Metazoa</taxon>
        <taxon>Ecdysozoa</taxon>
        <taxon>Arthropoda</taxon>
        <taxon>Crustacea</taxon>
        <taxon>Multicrustacea</taxon>
        <taxon>Malacostraca</taxon>
        <taxon>Eumalacostraca</taxon>
        <taxon>Eucarida</taxon>
        <taxon>Decapoda</taxon>
        <taxon>Pleocyemata</taxon>
        <taxon>Anomura</taxon>
        <taxon>Galatheoidea</taxon>
        <taxon>Porcellanidae</taxon>
        <taxon>Petrolisthes</taxon>
    </lineage>
</organism>
<sequence>MTGKGTNKKGKGTSQGSKGTGMKGKDTTQQSSKYLTMKGYTVTQSSEGMTTEEVTRSSDIYEQSETMKSSHDKSTTQAEKEEEAAEPLEGFRINMDYADEGEARTYMEWYEQYNKPSSIEEPKPYVILEARKKGKKGNDKEKEEKEKEKE</sequence>
<feature type="region of interest" description="Disordered" evidence="1">
    <location>
        <begin position="115"/>
        <end position="150"/>
    </location>
</feature>
<feature type="region of interest" description="Disordered" evidence="1">
    <location>
        <begin position="1"/>
        <end position="93"/>
    </location>
</feature>
<gene>
    <name evidence="2" type="ORF">Pmani_032633</name>
</gene>
<keyword evidence="3" id="KW-1185">Reference proteome</keyword>
<proteinExistence type="predicted"/>
<accession>A0AAE1NSZ0</accession>